<dbReference type="Proteomes" id="UP001596067">
    <property type="component" value="Unassembled WGS sequence"/>
</dbReference>
<reference evidence="2" key="1">
    <citation type="journal article" date="2019" name="Int. J. Syst. Evol. Microbiol.">
        <title>The Global Catalogue of Microorganisms (GCM) 10K type strain sequencing project: providing services to taxonomists for standard genome sequencing and annotation.</title>
        <authorList>
            <consortium name="The Broad Institute Genomics Platform"/>
            <consortium name="The Broad Institute Genome Sequencing Center for Infectious Disease"/>
            <person name="Wu L."/>
            <person name="Ma J."/>
        </authorList>
    </citation>
    <scope>NUCLEOTIDE SEQUENCE [LARGE SCALE GENOMIC DNA]</scope>
    <source>
        <strain evidence="2">CGMCC 4.1469</strain>
    </source>
</reference>
<protein>
    <recommendedName>
        <fullName evidence="3">Secreted protein</fullName>
    </recommendedName>
</protein>
<sequence>MKASPTTVRRAGVAAGVLALLGGGLAGWHAYLEAADRPPSAALTHGECRGALADERVGRLLGPVRTVTVETDYWPAEDGRPPRLRCFAAGPGERALSFEVEASRSAEERANALARALPAGARRFETGGSDRRAAAVRFDCTVRAPGDGAERPAYFVATAKAGPRNGHPVEGPGEQEMADLAVVLARQAAEQVLGCTGPVDWPSTPVRFA</sequence>
<dbReference type="RefSeq" id="WP_313764880.1">
    <property type="nucleotide sequence ID" value="NZ_BAAAVH010000051.1"/>
</dbReference>
<accession>A0ABW1EXT9</accession>
<evidence type="ECO:0008006" key="3">
    <source>
        <dbReference type="Google" id="ProtNLM"/>
    </source>
</evidence>
<gene>
    <name evidence="1" type="ORF">ACFP0N_18520</name>
</gene>
<evidence type="ECO:0000313" key="2">
    <source>
        <dbReference type="Proteomes" id="UP001596067"/>
    </source>
</evidence>
<dbReference type="EMBL" id="JBHSOD010000022">
    <property type="protein sequence ID" value="MFC5886967.1"/>
    <property type="molecule type" value="Genomic_DNA"/>
</dbReference>
<proteinExistence type="predicted"/>
<comment type="caution">
    <text evidence="1">The sequence shown here is derived from an EMBL/GenBank/DDBJ whole genome shotgun (WGS) entry which is preliminary data.</text>
</comment>
<evidence type="ECO:0000313" key="1">
    <source>
        <dbReference type="EMBL" id="MFC5886967.1"/>
    </source>
</evidence>
<name>A0ABW1EXT9_9ACTN</name>
<organism evidence="1 2">
    <name type="scientific">Kitasatospora aburaviensis</name>
    <dbReference type="NCBI Taxonomy" id="67265"/>
    <lineage>
        <taxon>Bacteria</taxon>
        <taxon>Bacillati</taxon>
        <taxon>Actinomycetota</taxon>
        <taxon>Actinomycetes</taxon>
        <taxon>Kitasatosporales</taxon>
        <taxon>Streptomycetaceae</taxon>
        <taxon>Kitasatospora</taxon>
    </lineage>
</organism>
<keyword evidence="2" id="KW-1185">Reference proteome</keyword>